<dbReference type="Proteomes" id="UP000017837">
    <property type="component" value="Unassembled WGS sequence"/>
</dbReference>
<keyword evidence="2" id="KW-1185">Reference proteome</keyword>
<protein>
    <submittedName>
        <fullName evidence="1">Uncharacterized protein</fullName>
    </submittedName>
</protein>
<name>V4P4G9_9CAUL</name>
<dbReference type="AlphaFoldDB" id="V4P4G9"/>
<dbReference type="RefSeq" id="WP_018083778.1">
    <property type="nucleotide sequence ID" value="NZ_AQWM01000043.1"/>
</dbReference>
<proteinExistence type="predicted"/>
<dbReference type="STRING" id="1121022.GCA_000376105_04093"/>
<gene>
    <name evidence="1" type="ORF">ABENE_20500</name>
</gene>
<evidence type="ECO:0000313" key="2">
    <source>
        <dbReference type="Proteomes" id="UP000017837"/>
    </source>
</evidence>
<comment type="caution">
    <text evidence="1">The sequence shown here is derived from an EMBL/GenBank/DDBJ whole genome shotgun (WGS) entry which is preliminary data.</text>
</comment>
<accession>V4P4G9</accession>
<reference evidence="1 2" key="1">
    <citation type="journal article" date="2014" name="Nature">
        <title>Sequential evolution of bacterial morphology by co-option of a developmental regulator.</title>
        <authorList>
            <person name="Jiang C."/>
            <person name="Brown P.J."/>
            <person name="Ducret A."/>
            <person name="Brun Y.V."/>
        </authorList>
    </citation>
    <scope>NUCLEOTIDE SEQUENCE [LARGE SCALE GENOMIC DNA]</scope>
    <source>
        <strain evidence="1 2">DSM 16100</strain>
    </source>
</reference>
<organism evidence="1 2">
    <name type="scientific">Asticcacaulis benevestitus DSM 16100 = ATCC BAA-896</name>
    <dbReference type="NCBI Taxonomy" id="1121022"/>
    <lineage>
        <taxon>Bacteria</taxon>
        <taxon>Pseudomonadati</taxon>
        <taxon>Pseudomonadota</taxon>
        <taxon>Alphaproteobacteria</taxon>
        <taxon>Caulobacterales</taxon>
        <taxon>Caulobacteraceae</taxon>
        <taxon>Asticcacaulis</taxon>
    </lineage>
</organism>
<evidence type="ECO:0000313" key="1">
    <source>
        <dbReference type="EMBL" id="ESQ82991.1"/>
    </source>
</evidence>
<dbReference type="PATRIC" id="fig|1121022.4.peg.4200"/>
<dbReference type="EMBL" id="AWGB01000072">
    <property type="protein sequence ID" value="ESQ82991.1"/>
    <property type="molecule type" value="Genomic_DNA"/>
</dbReference>
<sequence length="316" mass="34076">MFPVETIVVPHIANLNQFLANYAVLWCCVTHLNRYCISLFPTDENPLPHQPNSVDAQASLRAEVLQQISAAHDELSKVLDQLGSNDTGRIQIALQLSNLSALRQQASLATGTTLQQMQAQIANTVANAQALATGSTEMGGGSAAEKLAEASAKARQTAQDFVRDYYDNHKFEKDLQFQSEQDERDYREREAARKKAIEEALAAHTPEGAARALLLEQAQLQDAGKHGADKSPDFQEYTAKLKAEADNLQSAISENRTDKKVDAAIVANADNQTVAQSVDMKAALSLKQAGVVLADQSDTGHGVKIDASIAALIGRA</sequence>